<dbReference type="Gene3D" id="1.10.150.20">
    <property type="entry name" value="5' to 3' exonuclease, C-terminal subdomain"/>
    <property type="match status" value="1"/>
</dbReference>
<dbReference type="InterPro" id="IPR022880">
    <property type="entry name" value="DNApol_IV"/>
</dbReference>
<keyword evidence="5 16" id="KW-0963">Cytoplasm</keyword>
<dbReference type="InterPro" id="IPR017961">
    <property type="entry name" value="DNA_pol_Y-fam_little_finger"/>
</dbReference>
<dbReference type="HOGENOM" id="CLU_012348_1_2_6"/>
<evidence type="ECO:0000256" key="7">
    <source>
        <dbReference type="ARBA" id="ARBA00022695"/>
    </source>
</evidence>
<evidence type="ECO:0000313" key="19">
    <source>
        <dbReference type="Proteomes" id="UP000008888"/>
    </source>
</evidence>
<comment type="subcellular location">
    <subcellularLocation>
        <location evidence="1 16">Cytoplasm</location>
    </subcellularLocation>
</comment>
<accession>G0A1E8</accession>
<dbReference type="GO" id="GO:0003684">
    <property type="term" value="F:damaged DNA binding"/>
    <property type="evidence" value="ECO:0007669"/>
    <property type="project" value="InterPro"/>
</dbReference>
<keyword evidence="8 16" id="KW-0235">DNA replication</keyword>
<dbReference type="EC" id="2.7.7.7" evidence="16"/>
<dbReference type="RefSeq" id="WP_013817114.1">
    <property type="nucleotide sequence ID" value="NC_015572.1"/>
</dbReference>
<dbReference type="Pfam" id="PF21999">
    <property type="entry name" value="IMS_HHH_1"/>
    <property type="match status" value="1"/>
</dbReference>
<sequence>MQDVPRKIIHIDMDAFFAAVEQRDNPAYRNKPVIVGGKPDSRGVVATCSYEARVFGIHSAMPSSQAVRLCPQAIFIKPRFDAYREASEHIRGIFSQYCDCVEPLSLDEAYLDASDSAYFQGSATLLAKRIKQDILSQTGLIASAGISYNKFLAKLASDLDKPDGLHVITPEQAAQFIESLPIGRFHGIGPATEKKMRGLGIQTGYDLKQIPLPQLQQHFGKTARHYYDIARGIDHRQVNAHRDRKSIGVETTFAEDIGDLRSIKQQLQLLLRQALHKLSDKKLLAHTLTIKIKYQDFVQITRSRTLQKAIADTADTSLLLDDLLKNTAIGEKKVRLLGVSLSTLQESDDVDKYYQLDIFNPL</sequence>
<dbReference type="SUPFAM" id="SSF100879">
    <property type="entry name" value="Lesion bypass DNA polymerase (Y-family), little finger domain"/>
    <property type="match status" value="1"/>
</dbReference>
<gene>
    <name evidence="16" type="primary">dinB</name>
    <name evidence="18" type="ordered locus">Metme_0396</name>
</gene>
<keyword evidence="6 16" id="KW-0808">Transferase</keyword>
<organism evidence="18 19">
    <name type="scientific">Methylomonas methanica (strain DSM 25384 / MC09)</name>
    <dbReference type="NCBI Taxonomy" id="857087"/>
    <lineage>
        <taxon>Bacteria</taxon>
        <taxon>Pseudomonadati</taxon>
        <taxon>Pseudomonadota</taxon>
        <taxon>Gammaproteobacteria</taxon>
        <taxon>Methylococcales</taxon>
        <taxon>Methylococcaceae</taxon>
        <taxon>Methylomonas</taxon>
    </lineage>
</organism>
<keyword evidence="13 16" id="KW-0238">DNA-binding</keyword>
<feature type="binding site" evidence="16">
    <location>
        <position position="12"/>
    </location>
    <ligand>
        <name>Mg(2+)</name>
        <dbReference type="ChEBI" id="CHEBI:18420"/>
    </ligand>
</feature>
<keyword evidence="12 16" id="KW-0239">DNA-directed DNA polymerase</keyword>
<evidence type="ECO:0000256" key="11">
    <source>
        <dbReference type="ARBA" id="ARBA00022842"/>
    </source>
</evidence>
<dbReference type="FunFam" id="3.30.1490.100:FF:000004">
    <property type="entry name" value="DNA polymerase IV"/>
    <property type="match status" value="1"/>
</dbReference>
<proteinExistence type="inferred from homology"/>
<evidence type="ECO:0000256" key="16">
    <source>
        <dbReference type="HAMAP-Rule" id="MF_01113"/>
    </source>
</evidence>
<dbReference type="AlphaFoldDB" id="G0A1E8"/>
<keyword evidence="10 16" id="KW-0227">DNA damage</keyword>
<dbReference type="PANTHER" id="PTHR11076">
    <property type="entry name" value="DNA REPAIR POLYMERASE UMUC / TRANSFERASE FAMILY MEMBER"/>
    <property type="match status" value="1"/>
</dbReference>
<evidence type="ECO:0000256" key="8">
    <source>
        <dbReference type="ARBA" id="ARBA00022705"/>
    </source>
</evidence>
<evidence type="ECO:0000256" key="3">
    <source>
        <dbReference type="ARBA" id="ARBA00011245"/>
    </source>
</evidence>
<dbReference type="InterPro" id="IPR001126">
    <property type="entry name" value="UmuC"/>
</dbReference>
<dbReference type="Gene3D" id="3.30.1490.100">
    <property type="entry name" value="DNA polymerase, Y-family, little finger domain"/>
    <property type="match status" value="1"/>
</dbReference>
<evidence type="ECO:0000256" key="10">
    <source>
        <dbReference type="ARBA" id="ARBA00022763"/>
    </source>
</evidence>
<reference evidence="19" key="3">
    <citation type="submission" date="2011-05" db="EMBL/GenBank/DDBJ databases">
        <title>Complete sequence of Methylomonas methanica MC09.</title>
        <authorList>
            <consortium name="US DOE Joint Genome Institute"/>
            <person name="Lucas S."/>
            <person name="Han J."/>
            <person name="Lapidus A."/>
            <person name="Cheng J.-F."/>
            <person name="Goodwin L."/>
            <person name="Pitluck S."/>
            <person name="Peters L."/>
            <person name="Mikhailova N."/>
            <person name="Teshima H."/>
            <person name="Han C."/>
            <person name="Tapia R."/>
            <person name="Land M."/>
            <person name="Hauser L."/>
            <person name="Kyrpides N."/>
            <person name="Ivanova N."/>
            <person name="Pagani I."/>
            <person name="Stein L."/>
            <person name="Woyke T."/>
        </authorList>
    </citation>
    <scope>NUCLEOTIDE SEQUENCE [LARGE SCALE GENOMIC DNA]</scope>
    <source>
        <strain evidence="19">MC09</strain>
    </source>
</reference>
<dbReference type="GO" id="GO:0006281">
    <property type="term" value="P:DNA repair"/>
    <property type="evidence" value="ECO:0007669"/>
    <property type="project" value="UniProtKB-UniRule"/>
</dbReference>
<dbReference type="FunFam" id="3.40.1170.60:FF:000001">
    <property type="entry name" value="DNA polymerase IV"/>
    <property type="match status" value="1"/>
</dbReference>
<keyword evidence="4 16" id="KW-0515">Mutator protein</keyword>
<evidence type="ECO:0000256" key="1">
    <source>
        <dbReference type="ARBA" id="ARBA00004496"/>
    </source>
</evidence>
<dbReference type="eggNOG" id="COG0389">
    <property type="taxonomic scope" value="Bacteria"/>
</dbReference>
<dbReference type="GO" id="GO:0005829">
    <property type="term" value="C:cytosol"/>
    <property type="evidence" value="ECO:0007669"/>
    <property type="project" value="TreeGrafter"/>
</dbReference>
<comment type="similarity">
    <text evidence="2 16">Belongs to the DNA polymerase type-Y family.</text>
</comment>
<dbReference type="InterPro" id="IPR050116">
    <property type="entry name" value="DNA_polymerase-Y"/>
</dbReference>
<dbReference type="HAMAP" id="MF_01113">
    <property type="entry name" value="DNApol_IV"/>
    <property type="match status" value="1"/>
</dbReference>
<dbReference type="PANTHER" id="PTHR11076:SF33">
    <property type="entry name" value="DNA POLYMERASE KAPPA"/>
    <property type="match status" value="1"/>
</dbReference>
<dbReference type="InterPro" id="IPR036775">
    <property type="entry name" value="DNA_pol_Y-fam_lit_finger_sf"/>
</dbReference>
<feature type="site" description="Substrate discrimination" evidence="16">
    <location>
        <position position="17"/>
    </location>
</feature>
<dbReference type="InterPro" id="IPR043128">
    <property type="entry name" value="Rev_trsase/Diguanyl_cyclase"/>
</dbReference>
<feature type="domain" description="UmuC" evidence="17">
    <location>
        <begin position="8"/>
        <end position="189"/>
    </location>
</feature>
<comment type="catalytic activity">
    <reaction evidence="15 16">
        <text>DNA(n) + a 2'-deoxyribonucleoside 5'-triphosphate = DNA(n+1) + diphosphate</text>
        <dbReference type="Rhea" id="RHEA:22508"/>
        <dbReference type="Rhea" id="RHEA-COMP:17339"/>
        <dbReference type="Rhea" id="RHEA-COMP:17340"/>
        <dbReference type="ChEBI" id="CHEBI:33019"/>
        <dbReference type="ChEBI" id="CHEBI:61560"/>
        <dbReference type="ChEBI" id="CHEBI:173112"/>
        <dbReference type="EC" id="2.7.7.7"/>
    </reaction>
</comment>
<dbReference type="Proteomes" id="UP000008888">
    <property type="component" value="Chromosome"/>
</dbReference>
<dbReference type="InterPro" id="IPR043502">
    <property type="entry name" value="DNA/RNA_pol_sf"/>
</dbReference>
<comment type="cofactor">
    <cofactor evidence="16">
        <name>Mg(2+)</name>
        <dbReference type="ChEBI" id="CHEBI:18420"/>
    </cofactor>
    <text evidence="16">Binds 2 magnesium ions per subunit.</text>
</comment>
<protein>
    <recommendedName>
        <fullName evidence="16">DNA polymerase IV</fullName>
        <shortName evidence="16">Pol IV</shortName>
        <ecNumber evidence="16">2.7.7.7</ecNumber>
    </recommendedName>
</protein>
<keyword evidence="14 16" id="KW-0234">DNA repair</keyword>
<evidence type="ECO:0000256" key="14">
    <source>
        <dbReference type="ARBA" id="ARBA00023204"/>
    </source>
</evidence>
<evidence type="ECO:0000256" key="6">
    <source>
        <dbReference type="ARBA" id="ARBA00022679"/>
    </source>
</evidence>
<dbReference type="Pfam" id="PF00817">
    <property type="entry name" value="IMS"/>
    <property type="match status" value="1"/>
</dbReference>
<dbReference type="GO" id="GO:0000287">
    <property type="term" value="F:magnesium ion binding"/>
    <property type="evidence" value="ECO:0007669"/>
    <property type="project" value="UniProtKB-UniRule"/>
</dbReference>
<evidence type="ECO:0000256" key="15">
    <source>
        <dbReference type="ARBA" id="ARBA00049244"/>
    </source>
</evidence>
<dbReference type="Gene3D" id="3.30.70.270">
    <property type="match status" value="1"/>
</dbReference>
<feature type="active site" evidence="16">
    <location>
        <position position="108"/>
    </location>
</feature>
<reference key="2">
    <citation type="submission" date="2011-05" db="EMBL/GenBank/DDBJ databases">
        <title>Complete genome sequence of the aerobic marine methanotroph Methylomonas methanica MC09.</title>
        <authorList>
            <person name="Boden R."/>
            <person name="Cunliffe M."/>
            <person name="Scanlan J."/>
            <person name="Moussard H."/>
            <person name="Kits K.D."/>
            <person name="Klotz M."/>
            <person name="Jetten M."/>
            <person name="Vuilleumier S."/>
            <person name="Han J."/>
            <person name="Peters L."/>
            <person name="Mikhailova N."/>
            <person name="Teshima H."/>
            <person name="Tapia R."/>
            <person name="Kyrpides N."/>
            <person name="Ivanova N."/>
            <person name="Pagani I."/>
            <person name="Cheng J.-F."/>
            <person name="Goodwin L."/>
            <person name="Han C."/>
            <person name="Hauser L."/>
            <person name="Land M."/>
            <person name="Lapidus A."/>
            <person name="Lucas S."/>
            <person name="Pitluck S."/>
            <person name="Woyke T."/>
            <person name="Stein L.Y."/>
            <person name="Murrell C."/>
        </authorList>
    </citation>
    <scope>NUCLEOTIDE SEQUENCE</scope>
    <source>
        <strain>MC09</strain>
    </source>
</reference>
<dbReference type="OrthoDB" id="9808813at2"/>
<reference evidence="18 19" key="1">
    <citation type="journal article" date="2011" name="J. Bacteriol.">
        <title>Complete Genome Sequence of the Aerobic Marine Methanotroph Methylomonas methanica MC09.</title>
        <authorList>
            <person name="Boden R."/>
            <person name="Cunliffe M."/>
            <person name="Scanlan J."/>
            <person name="Moussard H."/>
            <person name="Kits K.D."/>
            <person name="Klotz M.G."/>
            <person name="Jetten M.S."/>
            <person name="Vuilleumier S."/>
            <person name="Han J."/>
            <person name="Peters L."/>
            <person name="Mikhailova N."/>
            <person name="Teshima H."/>
            <person name="Tapia R."/>
            <person name="Kyrpides N."/>
            <person name="Ivanova N."/>
            <person name="Pagani I."/>
            <person name="Cheng J.F."/>
            <person name="Goodwin L."/>
            <person name="Han C."/>
            <person name="Hauser L."/>
            <person name="Land M.L."/>
            <person name="Lapidus A."/>
            <person name="Lucas S."/>
            <person name="Pitluck S."/>
            <person name="Woyke T."/>
            <person name="Stein L."/>
            <person name="Murrell J.C."/>
        </authorList>
    </citation>
    <scope>NUCLEOTIDE SEQUENCE [LARGE SCALE GENOMIC DNA]</scope>
    <source>
        <strain evidence="18 19">MC09</strain>
    </source>
</reference>
<dbReference type="InterPro" id="IPR053848">
    <property type="entry name" value="IMS_HHH_1"/>
</dbReference>
<evidence type="ECO:0000256" key="12">
    <source>
        <dbReference type="ARBA" id="ARBA00022932"/>
    </source>
</evidence>
<dbReference type="Pfam" id="PF11799">
    <property type="entry name" value="IMS_C"/>
    <property type="match status" value="1"/>
</dbReference>
<evidence type="ECO:0000313" key="18">
    <source>
        <dbReference type="EMBL" id="AEF98841.1"/>
    </source>
</evidence>
<evidence type="ECO:0000256" key="13">
    <source>
        <dbReference type="ARBA" id="ARBA00023125"/>
    </source>
</evidence>
<dbReference type="GO" id="GO:0006261">
    <property type="term" value="P:DNA-templated DNA replication"/>
    <property type="evidence" value="ECO:0007669"/>
    <property type="project" value="UniProtKB-UniRule"/>
</dbReference>
<keyword evidence="9 16" id="KW-0479">Metal-binding</keyword>
<dbReference type="CDD" id="cd03586">
    <property type="entry name" value="PolY_Pol_IV_kappa"/>
    <property type="match status" value="1"/>
</dbReference>
<dbReference type="KEGG" id="mmt:Metme_0396"/>
<dbReference type="Gene3D" id="3.40.1170.60">
    <property type="match status" value="1"/>
</dbReference>
<keyword evidence="7 16" id="KW-0548">Nucleotidyltransferase</keyword>
<evidence type="ECO:0000256" key="5">
    <source>
        <dbReference type="ARBA" id="ARBA00022490"/>
    </source>
</evidence>
<feature type="binding site" evidence="16">
    <location>
        <position position="107"/>
    </location>
    <ligand>
        <name>Mg(2+)</name>
        <dbReference type="ChEBI" id="CHEBI:18420"/>
    </ligand>
</feature>
<dbReference type="GO" id="GO:0042276">
    <property type="term" value="P:error-prone translesion synthesis"/>
    <property type="evidence" value="ECO:0007669"/>
    <property type="project" value="TreeGrafter"/>
</dbReference>
<dbReference type="STRING" id="857087.Metme_0396"/>
<dbReference type="NCBIfam" id="NF002677">
    <property type="entry name" value="PRK02406.1"/>
    <property type="match status" value="1"/>
</dbReference>
<name>G0A1E8_METMM</name>
<dbReference type="GO" id="GO:0009432">
    <property type="term" value="P:SOS response"/>
    <property type="evidence" value="ECO:0007669"/>
    <property type="project" value="TreeGrafter"/>
</dbReference>
<evidence type="ECO:0000256" key="2">
    <source>
        <dbReference type="ARBA" id="ARBA00010945"/>
    </source>
</evidence>
<keyword evidence="11 16" id="KW-0460">Magnesium</keyword>
<evidence type="ECO:0000256" key="4">
    <source>
        <dbReference type="ARBA" id="ARBA00022457"/>
    </source>
</evidence>
<dbReference type="GO" id="GO:0003887">
    <property type="term" value="F:DNA-directed DNA polymerase activity"/>
    <property type="evidence" value="ECO:0007669"/>
    <property type="project" value="UniProtKB-UniRule"/>
</dbReference>
<dbReference type="PROSITE" id="PS50173">
    <property type="entry name" value="UMUC"/>
    <property type="match status" value="1"/>
</dbReference>
<comment type="subunit">
    <text evidence="3 16">Monomer.</text>
</comment>
<evidence type="ECO:0000259" key="17">
    <source>
        <dbReference type="PROSITE" id="PS50173"/>
    </source>
</evidence>
<comment type="function">
    <text evidence="16">Poorly processive, error-prone DNA polymerase involved in untargeted mutagenesis. Copies undamaged DNA at stalled replication forks, which arise in vivo from mismatched or misaligned primer ends. These misaligned primers can be extended by PolIV. Exhibits no 3'-5' exonuclease (proofreading) activity. May be involved in translesional synthesis, in conjunction with the beta clamp from PolIII.</text>
</comment>
<evidence type="ECO:0000256" key="9">
    <source>
        <dbReference type="ARBA" id="ARBA00022723"/>
    </source>
</evidence>
<dbReference type="EMBL" id="CP002738">
    <property type="protein sequence ID" value="AEF98841.1"/>
    <property type="molecule type" value="Genomic_DNA"/>
</dbReference>
<dbReference type="SUPFAM" id="SSF56672">
    <property type="entry name" value="DNA/RNA polymerases"/>
    <property type="match status" value="1"/>
</dbReference>
<keyword evidence="19" id="KW-1185">Reference proteome</keyword>